<proteinExistence type="predicted"/>
<evidence type="ECO:0000313" key="4">
    <source>
        <dbReference type="Proteomes" id="UP000827986"/>
    </source>
</evidence>
<accession>A0A9D3X1D7</accession>
<evidence type="ECO:0000256" key="1">
    <source>
        <dbReference type="SAM" id="MobiDB-lite"/>
    </source>
</evidence>
<dbReference type="Proteomes" id="UP000827986">
    <property type="component" value="Unassembled WGS sequence"/>
</dbReference>
<keyword evidence="2" id="KW-1133">Transmembrane helix</keyword>
<keyword evidence="4" id="KW-1185">Reference proteome</keyword>
<feature type="region of interest" description="Disordered" evidence="1">
    <location>
        <begin position="88"/>
        <end position="107"/>
    </location>
</feature>
<reference evidence="3" key="1">
    <citation type="submission" date="2021-09" db="EMBL/GenBank/DDBJ databases">
        <title>The genome of Mauremys mutica provides insights into the evolution of semi-aquatic lifestyle.</title>
        <authorList>
            <person name="Gong S."/>
            <person name="Gao Y."/>
        </authorList>
    </citation>
    <scope>NUCLEOTIDE SEQUENCE</scope>
    <source>
        <strain evidence="3">MM-2020</strain>
        <tissue evidence="3">Muscle</tissue>
    </source>
</reference>
<protein>
    <submittedName>
        <fullName evidence="3">Uncharacterized protein</fullName>
    </submittedName>
</protein>
<feature type="transmembrane region" description="Helical" evidence="2">
    <location>
        <begin position="26"/>
        <end position="45"/>
    </location>
</feature>
<sequence length="125" mass="14467">MFVLFFNFKKYLLMSWLLFKNTWLSLLWYICVPCEVLPPFITVCYRLSGFRSLKKEISRTILLTHVGSHTRQDTLAAVPGMRGIVSPLRRKKEKAGDAGKKPRNKPCLGRSFVIQVNYKKTSGKR</sequence>
<comment type="caution">
    <text evidence="3">The sequence shown here is derived from an EMBL/GenBank/DDBJ whole genome shotgun (WGS) entry which is preliminary data.</text>
</comment>
<name>A0A9D3X1D7_9SAUR</name>
<evidence type="ECO:0000313" key="3">
    <source>
        <dbReference type="EMBL" id="KAH1170778.1"/>
    </source>
</evidence>
<keyword evidence="2" id="KW-0472">Membrane</keyword>
<dbReference type="EMBL" id="JAHDVG010000483">
    <property type="protein sequence ID" value="KAH1170778.1"/>
    <property type="molecule type" value="Genomic_DNA"/>
</dbReference>
<dbReference type="AlphaFoldDB" id="A0A9D3X1D7"/>
<keyword evidence="2" id="KW-0812">Transmembrane</keyword>
<organism evidence="3 4">
    <name type="scientific">Mauremys mutica</name>
    <name type="common">yellowpond turtle</name>
    <dbReference type="NCBI Taxonomy" id="74926"/>
    <lineage>
        <taxon>Eukaryota</taxon>
        <taxon>Metazoa</taxon>
        <taxon>Chordata</taxon>
        <taxon>Craniata</taxon>
        <taxon>Vertebrata</taxon>
        <taxon>Euteleostomi</taxon>
        <taxon>Archelosauria</taxon>
        <taxon>Testudinata</taxon>
        <taxon>Testudines</taxon>
        <taxon>Cryptodira</taxon>
        <taxon>Durocryptodira</taxon>
        <taxon>Testudinoidea</taxon>
        <taxon>Geoemydidae</taxon>
        <taxon>Geoemydinae</taxon>
        <taxon>Mauremys</taxon>
    </lineage>
</organism>
<evidence type="ECO:0000256" key="2">
    <source>
        <dbReference type="SAM" id="Phobius"/>
    </source>
</evidence>
<gene>
    <name evidence="3" type="ORF">KIL84_006396</name>
</gene>